<dbReference type="Proteomes" id="UP001606134">
    <property type="component" value="Unassembled WGS sequence"/>
</dbReference>
<reference evidence="1 2" key="1">
    <citation type="submission" date="2024-08" db="EMBL/GenBank/DDBJ databases">
        <authorList>
            <person name="Lu H."/>
        </authorList>
    </citation>
    <scope>NUCLEOTIDE SEQUENCE [LARGE SCALE GENOMIC DNA]</scope>
    <source>
        <strain evidence="1 2">BYS78W</strain>
    </source>
</reference>
<name>A0ABW7HI98_9BURK</name>
<accession>A0ABW7HI98</accession>
<sequence>MRALFLSMDTVLGPLSRDSAYVEAVQWVGQLGADLAAQNDVQVVFNRDSGVLAPI</sequence>
<gene>
    <name evidence="1" type="ORF">ACG04R_23220</name>
</gene>
<protein>
    <submittedName>
        <fullName evidence="1">Uncharacterized protein</fullName>
    </submittedName>
</protein>
<comment type="caution">
    <text evidence="1">The sequence shown here is derived from an EMBL/GenBank/DDBJ whole genome shotgun (WGS) entry which is preliminary data.</text>
</comment>
<dbReference type="EMBL" id="JBIGIC010000013">
    <property type="protein sequence ID" value="MFG6489606.1"/>
    <property type="molecule type" value="Genomic_DNA"/>
</dbReference>
<evidence type="ECO:0000313" key="2">
    <source>
        <dbReference type="Proteomes" id="UP001606134"/>
    </source>
</evidence>
<evidence type="ECO:0000313" key="1">
    <source>
        <dbReference type="EMBL" id="MFG6489606.1"/>
    </source>
</evidence>
<organism evidence="1 2">
    <name type="scientific">Pelomonas candidula</name>
    <dbReference type="NCBI Taxonomy" id="3299025"/>
    <lineage>
        <taxon>Bacteria</taxon>
        <taxon>Pseudomonadati</taxon>
        <taxon>Pseudomonadota</taxon>
        <taxon>Betaproteobacteria</taxon>
        <taxon>Burkholderiales</taxon>
        <taxon>Sphaerotilaceae</taxon>
        <taxon>Roseateles</taxon>
    </lineage>
</organism>
<keyword evidence="2" id="KW-1185">Reference proteome</keyword>
<proteinExistence type="predicted"/>